<keyword evidence="11" id="KW-1185">Reference proteome</keyword>
<dbReference type="InterPro" id="IPR051913">
    <property type="entry name" value="GH2_Domain-Containing"/>
</dbReference>
<feature type="domain" description="Glycoside hydrolase family 2 catalytic" evidence="6">
    <location>
        <begin position="315"/>
        <end position="477"/>
    </location>
</feature>
<dbReference type="Gene3D" id="3.20.20.80">
    <property type="entry name" value="Glycosidases"/>
    <property type="match status" value="1"/>
</dbReference>
<sequence>MKQFKQRNFFKDILFTLGLSLLALNFYSCNSADAQTKAPREKIKFDFDWKFTKGDFPEAAELTFNDSQWESVDVPHDWSIAGPFLKENPAGNVGAYAPGGIGWYRKNFTLDKSDKDSKVTIEFGGVYMNSEVWINGNYLGKRPYGYISFNYDLTPYLNFGGENVLSVRVDNSKEPSARWFTGSGIYRHVWLVKTNKLHIDRYGVYVTTSSITEDNAAVEINTQVLNGLEDSKEFTLVNKVYDANNQLVAEHQSQAKVLGNEEQKILQKLTVSNPNLWSPENPYLYTLKTEVRLNDEVVDEVSTNMGIRSIKFTADNGFFLNGENIKLKGVNNHSDLGALGAAMNDKVLERRLKILKEMGCNAIRTAHNPPSTVLLDLCDKMGFMVMDEAFDEWIESWPFGNKKKEGKAEFGYHLYFDEWAEKDLTELIRRDRNHPSIVLWSVGNEIPDACFEEGTERLKVLMDVVRREDATRPITCGITHMHLANESGFASLLDVTGYNGGGGSAFMYEKDKETYPERKFVATEVPHTFQTRGVYQSKSWVRGKNPLGGIMEVPDLTEEEVFGEISKYYSSSYDNSMVRISARDSWRRTRDFPYMAGEFRWTGFDYLGESMFGWPAKLWNFGIIDMCGFPKDTYYFYQSQWTEEPMVHILPHWNWEGKEGVEIPVVAYSNCDSVELILNGKSLGKKEMGGLMDLMWKVPYEAGTIIAKGFKDGKMVCEKVITTAGAPARIELLADTKVIDANGQDVVHVEVNILDANNNFVPDASNQIKFTVEGEATILAVDNGDPKSEESFVGDTRKAFNGKCIIIVKATKKGGPITITAEGEGLEGAKVVAKSI</sequence>
<dbReference type="GO" id="GO:0005975">
    <property type="term" value="P:carbohydrate metabolic process"/>
    <property type="evidence" value="ECO:0007669"/>
    <property type="project" value="InterPro"/>
</dbReference>
<dbReference type="SUPFAM" id="SSF51445">
    <property type="entry name" value="(Trans)glycosidases"/>
    <property type="match status" value="1"/>
</dbReference>
<keyword evidence="2" id="KW-0378">Hydrolase</keyword>
<dbReference type="GO" id="GO:0004553">
    <property type="term" value="F:hydrolase activity, hydrolyzing O-glycosyl compounds"/>
    <property type="evidence" value="ECO:0007669"/>
    <property type="project" value="InterPro"/>
</dbReference>
<evidence type="ECO:0000259" key="5">
    <source>
        <dbReference type="Pfam" id="PF00703"/>
    </source>
</evidence>
<dbReference type="SUPFAM" id="SSF49303">
    <property type="entry name" value="beta-Galactosidase/glucuronidase domain"/>
    <property type="match status" value="1"/>
</dbReference>
<dbReference type="Pfam" id="PF02836">
    <property type="entry name" value="Glyco_hydro_2_C"/>
    <property type="match status" value="1"/>
</dbReference>
<dbReference type="InterPro" id="IPR006103">
    <property type="entry name" value="Glyco_hydro_2_cat"/>
</dbReference>
<evidence type="ECO:0000259" key="6">
    <source>
        <dbReference type="Pfam" id="PF02836"/>
    </source>
</evidence>
<dbReference type="PROSITE" id="PS00608">
    <property type="entry name" value="GLYCOSYL_HYDROL_F2_2"/>
    <property type="match status" value="1"/>
</dbReference>
<dbReference type="PRINTS" id="PR00132">
    <property type="entry name" value="GLHYDRLASE2"/>
</dbReference>
<dbReference type="EMBL" id="FQUX01000007">
    <property type="protein sequence ID" value="SHF76300.1"/>
    <property type="molecule type" value="Genomic_DNA"/>
</dbReference>
<evidence type="ECO:0000259" key="7">
    <source>
        <dbReference type="Pfam" id="PF02837"/>
    </source>
</evidence>
<evidence type="ECO:0000256" key="4">
    <source>
        <dbReference type="SAM" id="SignalP"/>
    </source>
</evidence>
<feature type="signal peptide" evidence="4">
    <location>
        <begin position="1"/>
        <end position="34"/>
    </location>
</feature>
<dbReference type="PANTHER" id="PTHR42732:SF1">
    <property type="entry name" value="BETA-MANNOSIDASE"/>
    <property type="match status" value="1"/>
</dbReference>
<dbReference type="Gene3D" id="2.60.40.10">
    <property type="entry name" value="Immunoglobulins"/>
    <property type="match status" value="3"/>
</dbReference>
<organism evidence="10 11">
    <name type="scientific">Arenibacter palladensis</name>
    <dbReference type="NCBI Taxonomy" id="237373"/>
    <lineage>
        <taxon>Bacteria</taxon>
        <taxon>Pseudomonadati</taxon>
        <taxon>Bacteroidota</taxon>
        <taxon>Flavobacteriia</taxon>
        <taxon>Flavobacteriales</taxon>
        <taxon>Flavobacteriaceae</taxon>
        <taxon>Arenibacter</taxon>
    </lineage>
</organism>
<dbReference type="InterPro" id="IPR008964">
    <property type="entry name" value="Invasin/intimin_cell_adhesion"/>
</dbReference>
<dbReference type="OrthoDB" id="9801077at2"/>
<evidence type="ECO:0000256" key="1">
    <source>
        <dbReference type="ARBA" id="ARBA00007401"/>
    </source>
</evidence>
<dbReference type="Proteomes" id="UP000184406">
    <property type="component" value="Unassembled WGS sequence"/>
</dbReference>
<keyword evidence="3" id="KW-0326">Glycosidase</keyword>
<dbReference type="SUPFAM" id="SSF49373">
    <property type="entry name" value="Invasin/intimin cell-adhesion fragments"/>
    <property type="match status" value="1"/>
</dbReference>
<feature type="domain" description="Glycoside hydrolase family 2" evidence="9">
    <location>
        <begin position="730"/>
        <end position="831"/>
    </location>
</feature>
<dbReference type="SUPFAM" id="SSF49785">
    <property type="entry name" value="Galactose-binding domain-like"/>
    <property type="match status" value="1"/>
</dbReference>
<evidence type="ECO:0000256" key="2">
    <source>
        <dbReference type="ARBA" id="ARBA00022801"/>
    </source>
</evidence>
<dbReference type="Gene3D" id="2.60.120.260">
    <property type="entry name" value="Galactose-binding domain-like"/>
    <property type="match status" value="1"/>
</dbReference>
<feature type="chain" id="PRO_5013132895" evidence="4">
    <location>
        <begin position="35"/>
        <end position="836"/>
    </location>
</feature>
<dbReference type="InterPro" id="IPR036156">
    <property type="entry name" value="Beta-gal/glucu_dom_sf"/>
</dbReference>
<evidence type="ECO:0000313" key="11">
    <source>
        <dbReference type="Proteomes" id="UP000184406"/>
    </source>
</evidence>
<dbReference type="Pfam" id="PF00703">
    <property type="entry name" value="Glyco_hydro_2"/>
    <property type="match status" value="1"/>
</dbReference>
<dbReference type="Pfam" id="PF18565">
    <property type="entry name" value="Glyco_hydro2_C5"/>
    <property type="match status" value="1"/>
</dbReference>
<dbReference type="AlphaFoldDB" id="A0A1M5EAU9"/>
<dbReference type="InterPro" id="IPR008979">
    <property type="entry name" value="Galactose-bd-like_sf"/>
</dbReference>
<comment type="similarity">
    <text evidence="1">Belongs to the glycosyl hydrolase 2 family.</text>
</comment>
<dbReference type="InterPro" id="IPR032311">
    <property type="entry name" value="DUF4982"/>
</dbReference>
<feature type="domain" description="DUF4982" evidence="8">
    <location>
        <begin position="660"/>
        <end position="717"/>
    </location>
</feature>
<protein>
    <submittedName>
        <fullName evidence="10">Beta-galactosidase</fullName>
    </submittedName>
</protein>
<reference evidence="11" key="1">
    <citation type="submission" date="2016-11" db="EMBL/GenBank/DDBJ databases">
        <authorList>
            <person name="Varghese N."/>
            <person name="Submissions S."/>
        </authorList>
    </citation>
    <scope>NUCLEOTIDE SEQUENCE [LARGE SCALE GENOMIC DNA]</scope>
    <source>
        <strain evidence="11">DSM 17539</strain>
    </source>
</reference>
<accession>A0A1M5EAU9</accession>
<dbReference type="InterPro" id="IPR006101">
    <property type="entry name" value="Glyco_hydro_2"/>
</dbReference>
<name>A0A1M5EAU9_9FLAO</name>
<feature type="domain" description="Glycosyl hydrolases family 2 sugar binding" evidence="7">
    <location>
        <begin position="92"/>
        <end position="194"/>
    </location>
</feature>
<dbReference type="InterPro" id="IPR006102">
    <property type="entry name" value="Ig-like_GH2"/>
</dbReference>
<dbReference type="InterPro" id="IPR006104">
    <property type="entry name" value="Glyco_hydro_2_N"/>
</dbReference>
<evidence type="ECO:0000256" key="3">
    <source>
        <dbReference type="ARBA" id="ARBA00023295"/>
    </source>
</evidence>
<keyword evidence="4" id="KW-0732">Signal</keyword>
<dbReference type="RefSeq" id="WP_072863853.1">
    <property type="nucleotide sequence ID" value="NZ_FQUX01000007.1"/>
</dbReference>
<proteinExistence type="inferred from homology"/>
<dbReference type="Pfam" id="PF02837">
    <property type="entry name" value="Glyco_hydro_2_N"/>
    <property type="match status" value="1"/>
</dbReference>
<dbReference type="InterPro" id="IPR023232">
    <property type="entry name" value="Glyco_hydro_2_AS"/>
</dbReference>
<dbReference type="InterPro" id="IPR013783">
    <property type="entry name" value="Ig-like_fold"/>
</dbReference>
<dbReference type="PANTHER" id="PTHR42732">
    <property type="entry name" value="BETA-GALACTOSIDASE"/>
    <property type="match status" value="1"/>
</dbReference>
<dbReference type="InterPro" id="IPR040605">
    <property type="entry name" value="Glyco_hydro2_dom5"/>
</dbReference>
<gene>
    <name evidence="10" type="ORF">SAMN03080594_10757</name>
</gene>
<evidence type="ECO:0000313" key="10">
    <source>
        <dbReference type="EMBL" id="SHF76300.1"/>
    </source>
</evidence>
<evidence type="ECO:0000259" key="8">
    <source>
        <dbReference type="Pfam" id="PF16355"/>
    </source>
</evidence>
<evidence type="ECO:0000259" key="9">
    <source>
        <dbReference type="Pfam" id="PF18565"/>
    </source>
</evidence>
<feature type="domain" description="Glycoside hydrolase family 2 immunoglobulin-like beta-sandwich" evidence="5">
    <location>
        <begin position="198"/>
        <end position="308"/>
    </location>
</feature>
<dbReference type="InterPro" id="IPR017853">
    <property type="entry name" value="GH"/>
</dbReference>
<dbReference type="Pfam" id="PF16355">
    <property type="entry name" value="DUF4982"/>
    <property type="match status" value="1"/>
</dbReference>